<feature type="transmembrane region" description="Helical" evidence="5">
    <location>
        <begin position="122"/>
        <end position="141"/>
    </location>
</feature>
<dbReference type="Gene3D" id="1.20.1250.20">
    <property type="entry name" value="MFS general substrate transporter like domains"/>
    <property type="match status" value="2"/>
</dbReference>
<dbReference type="Pfam" id="PF23262">
    <property type="entry name" value="NFD4_C"/>
    <property type="match status" value="1"/>
</dbReference>
<dbReference type="InterPro" id="IPR036259">
    <property type="entry name" value="MFS_trans_sf"/>
</dbReference>
<feature type="transmembrane region" description="Helical" evidence="5">
    <location>
        <begin position="397"/>
        <end position="416"/>
    </location>
</feature>
<evidence type="ECO:0000256" key="4">
    <source>
        <dbReference type="ARBA" id="ARBA00023136"/>
    </source>
</evidence>
<proteinExistence type="predicted"/>
<dbReference type="GO" id="GO:0016020">
    <property type="term" value="C:membrane"/>
    <property type="evidence" value="ECO:0007669"/>
    <property type="project" value="UniProtKB-SubCell"/>
</dbReference>
<evidence type="ECO:0000256" key="5">
    <source>
        <dbReference type="SAM" id="Phobius"/>
    </source>
</evidence>
<evidence type="ECO:0000313" key="8">
    <source>
        <dbReference type="EMBL" id="KAJ6727317.1"/>
    </source>
</evidence>
<organism evidence="8 9">
    <name type="scientific">Salix purpurea</name>
    <name type="common">Purple osier willow</name>
    <dbReference type="NCBI Taxonomy" id="77065"/>
    <lineage>
        <taxon>Eukaryota</taxon>
        <taxon>Viridiplantae</taxon>
        <taxon>Streptophyta</taxon>
        <taxon>Embryophyta</taxon>
        <taxon>Tracheophyta</taxon>
        <taxon>Spermatophyta</taxon>
        <taxon>Magnoliopsida</taxon>
        <taxon>eudicotyledons</taxon>
        <taxon>Gunneridae</taxon>
        <taxon>Pentapetalae</taxon>
        <taxon>rosids</taxon>
        <taxon>fabids</taxon>
        <taxon>Malpighiales</taxon>
        <taxon>Salicaceae</taxon>
        <taxon>Saliceae</taxon>
        <taxon>Salix</taxon>
    </lineage>
</organism>
<feature type="transmembrane region" description="Helical" evidence="5">
    <location>
        <begin position="30"/>
        <end position="52"/>
    </location>
</feature>
<evidence type="ECO:0000256" key="2">
    <source>
        <dbReference type="ARBA" id="ARBA00022692"/>
    </source>
</evidence>
<keyword evidence="4 5" id="KW-0472">Membrane</keyword>
<dbReference type="OrthoDB" id="410267at2759"/>
<feature type="transmembrane region" description="Helical" evidence="5">
    <location>
        <begin position="322"/>
        <end position="346"/>
    </location>
</feature>
<dbReference type="CDD" id="cd17354">
    <property type="entry name" value="MFS_Mch1p_like"/>
    <property type="match status" value="1"/>
</dbReference>
<keyword evidence="2 5" id="KW-0812">Transmembrane</keyword>
<feature type="transmembrane region" description="Helical" evidence="5">
    <location>
        <begin position="216"/>
        <end position="236"/>
    </location>
</feature>
<gene>
    <name evidence="8" type="ORF">OIU79_005255</name>
</gene>
<evidence type="ECO:0000259" key="6">
    <source>
        <dbReference type="Pfam" id="PF06813"/>
    </source>
</evidence>
<accession>A0A9Q0ZAI8</accession>
<name>A0A9Q0ZAI8_SALPP</name>
<dbReference type="AlphaFoldDB" id="A0A9Q0ZAI8"/>
<feature type="transmembrane region" description="Helical" evidence="5">
    <location>
        <begin position="94"/>
        <end position="115"/>
    </location>
</feature>
<dbReference type="InterPro" id="IPR010658">
    <property type="entry name" value="Nodulin-like"/>
</dbReference>
<dbReference type="Pfam" id="PF06813">
    <property type="entry name" value="Nodulin-like"/>
    <property type="match status" value="1"/>
</dbReference>
<comment type="subcellular location">
    <subcellularLocation>
        <location evidence="1">Membrane</location>
        <topology evidence="1">Multi-pass membrane protein</topology>
    </subcellularLocation>
</comment>
<feature type="transmembrane region" description="Helical" evidence="5">
    <location>
        <begin position="190"/>
        <end position="210"/>
    </location>
</feature>
<evidence type="ECO:0000256" key="3">
    <source>
        <dbReference type="ARBA" id="ARBA00022989"/>
    </source>
</evidence>
<dbReference type="PANTHER" id="PTHR21576">
    <property type="entry name" value="UNCHARACTERIZED NODULIN-LIKE PROTEIN"/>
    <property type="match status" value="1"/>
</dbReference>
<sequence>MVVAGPGGGGGIGGMADMKGLTTQIITGRWFMVFASLLIMSAAGATYMFALYSPDIKKSLGYDQTTLNLLSFFKDVGSNVGVLSGLINEVTPPWVVLSLGAVLNFFGYFMIWLAVTKKITGVQVWHMCLYIFIGANSQSFANTGSLVTCVKNFPESRGSVLGILKGYVGLSGAIITQLFHAFYGHDSRALILLIGWLPAAISFVFLRTIRIMKVNMVGSAAVVIFMLFVPLAVVIVEEYKIWSSKKQALNDPSPLRIVAEKATTKPKKFPPRLLPRHLQLMKINRPPPQSHHQAPRTPAMYLVGKPLFTPPNRGEDFTILQALFSADMFILFLATICGVGGTLTAIDNLGQIGASLGYPKKSTSTFVSLVSIWNYLGRVVSGFGSEHVLKKYKFPRPLLLTLTLLLSCAGHLLIAFNVPGGLYVASVIIGFCFGAQWPLLFAIISELFGLKYYSTLYNFGAVASPVGLYLLNVRLTGHLYDKEAGKQLAAKGSRKKARRSPRLTRKFYKSDIYKKFREAAEEAETEMAVSGNTVGRTETKNG</sequence>
<feature type="domain" description="Nodulin-like" evidence="6">
    <location>
        <begin position="29"/>
        <end position="234"/>
    </location>
</feature>
<reference evidence="8" key="1">
    <citation type="submission" date="2022-11" db="EMBL/GenBank/DDBJ databases">
        <authorList>
            <person name="Hyden B.L."/>
            <person name="Feng K."/>
            <person name="Yates T."/>
            <person name="Jawdy S."/>
            <person name="Smart L.B."/>
            <person name="Muchero W."/>
        </authorList>
    </citation>
    <scope>NUCLEOTIDE SEQUENCE</scope>
    <source>
        <tissue evidence="8">Shoot tip</tissue>
    </source>
</reference>
<feature type="domain" description="NFD4 C-terminal" evidence="7">
    <location>
        <begin position="327"/>
        <end position="484"/>
    </location>
</feature>
<feature type="transmembrane region" description="Helical" evidence="5">
    <location>
        <begin position="422"/>
        <end position="444"/>
    </location>
</feature>
<dbReference type="Proteomes" id="UP001151532">
    <property type="component" value="Chromosome 8"/>
</dbReference>
<keyword evidence="9" id="KW-1185">Reference proteome</keyword>
<comment type="caution">
    <text evidence="8">The sequence shown here is derived from an EMBL/GenBank/DDBJ whole genome shotgun (WGS) entry which is preliminary data.</text>
</comment>
<dbReference type="EMBL" id="JAPFFK010000013">
    <property type="protein sequence ID" value="KAJ6727317.1"/>
    <property type="molecule type" value="Genomic_DNA"/>
</dbReference>
<evidence type="ECO:0000313" key="9">
    <source>
        <dbReference type="Proteomes" id="UP001151532"/>
    </source>
</evidence>
<dbReference type="PANTHER" id="PTHR21576:SF84">
    <property type="entry name" value="FAMILY PROTEIN, PUTATIVE, EXPRESSED-RELATED"/>
    <property type="match status" value="1"/>
</dbReference>
<dbReference type="SUPFAM" id="SSF103473">
    <property type="entry name" value="MFS general substrate transporter"/>
    <property type="match status" value="1"/>
</dbReference>
<reference evidence="8" key="2">
    <citation type="journal article" date="2023" name="Int. J. Mol. Sci.">
        <title>De Novo Assembly and Annotation of 11 Diverse Shrub Willow (Salix) Genomes Reveals Novel Gene Organization in Sex-Linked Regions.</title>
        <authorList>
            <person name="Hyden B."/>
            <person name="Feng K."/>
            <person name="Yates T.B."/>
            <person name="Jawdy S."/>
            <person name="Cereghino C."/>
            <person name="Smart L.B."/>
            <person name="Muchero W."/>
        </authorList>
    </citation>
    <scope>NUCLEOTIDE SEQUENCE</scope>
    <source>
        <tissue evidence="8">Shoot tip</tissue>
    </source>
</reference>
<evidence type="ECO:0000259" key="7">
    <source>
        <dbReference type="Pfam" id="PF23262"/>
    </source>
</evidence>
<protein>
    <submittedName>
        <fullName evidence="8">MFS TRANSPORTER</fullName>
    </submittedName>
</protein>
<keyword evidence="3 5" id="KW-1133">Transmembrane helix</keyword>
<evidence type="ECO:0000256" key="1">
    <source>
        <dbReference type="ARBA" id="ARBA00004141"/>
    </source>
</evidence>
<feature type="transmembrane region" description="Helical" evidence="5">
    <location>
        <begin position="161"/>
        <end position="183"/>
    </location>
</feature>
<dbReference type="InterPro" id="IPR056555">
    <property type="entry name" value="NFD4_C"/>
</dbReference>